<dbReference type="Ensembl" id="ENSSTUT00000003153.1">
    <property type="protein sequence ID" value="ENSSTUP00000002966.1"/>
    <property type="gene ID" value="ENSSTUG00000001518.1"/>
</dbReference>
<dbReference type="PANTHER" id="PTHR14499:SF144">
    <property type="entry name" value="POTASSIUM CHANNEL TETRAMERISATION-TYPE BTB DOMAIN-CONTAINING PROTEIN"/>
    <property type="match status" value="1"/>
</dbReference>
<accession>A0A673W439</accession>
<dbReference type="PANTHER" id="PTHR14499">
    <property type="entry name" value="POTASSIUM CHANNEL TETRAMERIZATION DOMAIN-CONTAINING"/>
    <property type="match status" value="1"/>
</dbReference>
<dbReference type="AlphaFoldDB" id="A0A673W439"/>
<dbReference type="Gene3D" id="3.30.710.10">
    <property type="entry name" value="Potassium Channel Kv1.1, Chain A"/>
    <property type="match status" value="1"/>
</dbReference>
<dbReference type="Proteomes" id="UP000472277">
    <property type="component" value="Chromosome 14"/>
</dbReference>
<proteinExistence type="predicted"/>
<keyword evidence="2" id="KW-1185">Reference proteome</keyword>
<dbReference type="InParanoid" id="A0A673W439"/>
<evidence type="ECO:0000313" key="2">
    <source>
        <dbReference type="Proteomes" id="UP000472277"/>
    </source>
</evidence>
<protein>
    <submittedName>
        <fullName evidence="1">Potassium channel tetramerization domain containing 6a</fullName>
    </submittedName>
</protein>
<name>A0A673W439_SALTR</name>
<gene>
    <name evidence="1" type="primary">KCTD6</name>
</gene>
<sequence>LKYGEWGSMTLNVGGCLYTTSQSTLQRYPDSMLGIHVPRGLPHHTRRSGTLPQFCRYTVGPNFLRTSELTLPCDITEMDLLHFYQIKPLMQKLSMYSNLVAVVITKLTITTKVRSLLERVSNSFTKWIKHMMDSSDFQVCLLRVHLLDYISKQGFRNTRVHQMSERANENTVEHHWTFCRLARKVDD</sequence>
<dbReference type="OMA" id="HQMSERA"/>
<evidence type="ECO:0000313" key="1">
    <source>
        <dbReference type="Ensembl" id="ENSSTUP00000002966.1"/>
    </source>
</evidence>
<dbReference type="InterPro" id="IPR011333">
    <property type="entry name" value="SKP1/BTB/POZ_sf"/>
</dbReference>
<reference evidence="1" key="2">
    <citation type="submission" date="2025-09" db="UniProtKB">
        <authorList>
            <consortium name="Ensembl"/>
        </authorList>
    </citation>
    <scope>IDENTIFICATION</scope>
</reference>
<dbReference type="GeneTree" id="ENSGT00940000157869"/>
<organism evidence="1 2">
    <name type="scientific">Salmo trutta</name>
    <name type="common">Brown trout</name>
    <dbReference type="NCBI Taxonomy" id="8032"/>
    <lineage>
        <taxon>Eukaryota</taxon>
        <taxon>Metazoa</taxon>
        <taxon>Chordata</taxon>
        <taxon>Craniata</taxon>
        <taxon>Vertebrata</taxon>
        <taxon>Euteleostomi</taxon>
        <taxon>Actinopterygii</taxon>
        <taxon>Neopterygii</taxon>
        <taxon>Teleostei</taxon>
        <taxon>Protacanthopterygii</taxon>
        <taxon>Salmoniformes</taxon>
        <taxon>Salmonidae</taxon>
        <taxon>Salmoninae</taxon>
        <taxon>Salmo</taxon>
    </lineage>
</organism>
<reference evidence="1" key="1">
    <citation type="submission" date="2025-08" db="UniProtKB">
        <authorList>
            <consortium name="Ensembl"/>
        </authorList>
    </citation>
    <scope>IDENTIFICATION</scope>
</reference>
<dbReference type="SUPFAM" id="SSF54695">
    <property type="entry name" value="POZ domain"/>
    <property type="match status" value="1"/>
</dbReference>